<gene>
    <name evidence="1" type="ordered locus">Metin_0035</name>
</gene>
<dbReference type="OrthoDB" id="64987at2157"/>
<dbReference type="GeneID" id="9131034"/>
<accession>D5VU95</accession>
<organism evidence="1 2">
    <name type="scientific">Methanocaldococcus infernus (strain DSM 11812 / JCM 15783 / ME)</name>
    <dbReference type="NCBI Taxonomy" id="573063"/>
    <lineage>
        <taxon>Archaea</taxon>
        <taxon>Methanobacteriati</taxon>
        <taxon>Methanobacteriota</taxon>
        <taxon>Methanomada group</taxon>
        <taxon>Methanococci</taxon>
        <taxon>Methanococcales</taxon>
        <taxon>Methanocaldococcaceae</taxon>
        <taxon>Methanocaldococcus</taxon>
    </lineage>
</organism>
<protein>
    <submittedName>
        <fullName evidence="1">Uncharacterized protein</fullName>
    </submittedName>
</protein>
<dbReference type="EMBL" id="CP002009">
    <property type="protein sequence ID" value="ADG12707.1"/>
    <property type="molecule type" value="Genomic_DNA"/>
</dbReference>
<keyword evidence="2" id="KW-1185">Reference proteome</keyword>
<reference evidence="1" key="1">
    <citation type="submission" date="2010-04" db="EMBL/GenBank/DDBJ databases">
        <title>Complete sequence of Methanocaldococcus infernus ME.</title>
        <authorList>
            <consortium name="US DOE Joint Genome Institute"/>
            <person name="Lucas S."/>
            <person name="Copeland A."/>
            <person name="Lapidus A."/>
            <person name="Cheng J.-F."/>
            <person name="Bruce D."/>
            <person name="Goodwin L."/>
            <person name="Pitluck S."/>
            <person name="Munk A.C."/>
            <person name="Detter J.C."/>
            <person name="Han C."/>
            <person name="Tapia R."/>
            <person name="Land M."/>
            <person name="Hauser L."/>
            <person name="Kyrpides N."/>
            <person name="Mikhailova N."/>
            <person name="Sieprawska-Lupa M."/>
            <person name="Whitman W.B."/>
            <person name="Woyke T."/>
        </authorList>
    </citation>
    <scope>NUCLEOTIDE SEQUENCE [LARGE SCALE GENOMIC DNA]</scope>
    <source>
        <strain evidence="1">ME</strain>
    </source>
</reference>
<dbReference type="HOGENOM" id="CLU_2392906_0_0_2"/>
<evidence type="ECO:0000313" key="2">
    <source>
        <dbReference type="Proteomes" id="UP000002061"/>
    </source>
</evidence>
<dbReference type="eggNOG" id="arCOG10190">
    <property type="taxonomic scope" value="Archaea"/>
</dbReference>
<dbReference type="KEGG" id="mif:Metin_0035"/>
<proteinExistence type="predicted"/>
<dbReference type="STRING" id="573063.Metin_0035"/>
<evidence type="ECO:0000313" key="1">
    <source>
        <dbReference type="EMBL" id="ADG12707.1"/>
    </source>
</evidence>
<sequence>MCHGEIGIFRGFIIRDGQKIPLIEVNKEIVELSIPIPEDIKVGDKIMVYNAYHFDYEFKTLNLNISLKGLKNIIRSLFSPRLSYL</sequence>
<name>D5VU95_METIM</name>
<dbReference type="Proteomes" id="UP000002061">
    <property type="component" value="Chromosome"/>
</dbReference>
<dbReference type="AlphaFoldDB" id="D5VU95"/>
<dbReference type="RefSeq" id="WP_013099453.1">
    <property type="nucleotide sequence ID" value="NC_014122.1"/>
</dbReference>